<comment type="caution">
    <text evidence="1">The sequence shown here is derived from an EMBL/GenBank/DDBJ whole genome shotgun (WGS) entry which is preliminary data.</text>
</comment>
<organism evidence="1 2">
    <name type="scientific">Trichoderma gamsii</name>
    <dbReference type="NCBI Taxonomy" id="398673"/>
    <lineage>
        <taxon>Eukaryota</taxon>
        <taxon>Fungi</taxon>
        <taxon>Dikarya</taxon>
        <taxon>Ascomycota</taxon>
        <taxon>Pezizomycotina</taxon>
        <taxon>Sordariomycetes</taxon>
        <taxon>Hypocreomycetidae</taxon>
        <taxon>Hypocreales</taxon>
        <taxon>Hypocreaceae</taxon>
        <taxon>Trichoderma</taxon>
    </lineage>
</organism>
<dbReference type="AlphaFoldDB" id="A0A2K0SZP2"/>
<sequence>MKVATKPTIKACLVYAGDCGAKAFTIAATNMDAIAGTAGDSTDIITEVVPATQKLPNPSYTHTLDNKLTQLRCLSGSCLNYADGTEKAFDAWLLCLTGFHTASVQKHGTTEAVGEANVSLKLQAEVESSFKVKKVESMKKAADVMLKSINKAGVAQDLQCKMSNTGVWLWTA</sequence>
<reference evidence="1 2" key="1">
    <citation type="submission" date="2017-02" db="EMBL/GenBank/DDBJ databases">
        <title>Genomes of Trichoderma spp. with biocontrol activity.</title>
        <authorList>
            <person name="Gardiner D."/>
            <person name="Kazan K."/>
            <person name="Vos C."/>
            <person name="Harvey P."/>
        </authorList>
    </citation>
    <scope>NUCLEOTIDE SEQUENCE [LARGE SCALE GENOMIC DNA]</scope>
    <source>
        <strain evidence="1 2">A5MH</strain>
    </source>
</reference>
<gene>
    <name evidence="1" type="ORF">TGAMA5MH_09455</name>
</gene>
<proteinExistence type="predicted"/>
<dbReference type="Proteomes" id="UP000236546">
    <property type="component" value="Unassembled WGS sequence"/>
</dbReference>
<evidence type="ECO:0000313" key="2">
    <source>
        <dbReference type="Proteomes" id="UP000236546"/>
    </source>
</evidence>
<name>A0A2K0SZP2_9HYPO</name>
<protein>
    <submittedName>
        <fullName evidence="1">Uncharacterized protein</fullName>
    </submittedName>
</protein>
<accession>A0A2K0SZP2</accession>
<dbReference type="EMBL" id="MTYH01000102">
    <property type="protein sequence ID" value="PNP38729.1"/>
    <property type="molecule type" value="Genomic_DNA"/>
</dbReference>
<evidence type="ECO:0000313" key="1">
    <source>
        <dbReference type="EMBL" id="PNP38729.1"/>
    </source>
</evidence>
<dbReference type="OrthoDB" id="5406275at2759"/>